<organism evidence="2 3">
    <name type="scientific">Thermodesulfovibrio aggregans</name>
    <dbReference type="NCBI Taxonomy" id="86166"/>
    <lineage>
        <taxon>Bacteria</taxon>
        <taxon>Pseudomonadati</taxon>
        <taxon>Nitrospirota</taxon>
        <taxon>Thermodesulfovibrionia</taxon>
        <taxon>Thermodesulfovibrionales</taxon>
        <taxon>Thermodesulfovibrionaceae</taxon>
        <taxon>Thermodesulfovibrio</taxon>
    </lineage>
</organism>
<sequence>MEKFKEILVCVIGGIPQIITETLYALSQSTPPVNIEEMYIITTSTGKKQIENALIEKGILKQFLTEYDLPQIEIKPSSIIVIKDEDGNEIDDIRDSSQSEATADTIISLIRELTTDNSVRLHCCLAGGRKTMSFYLGSALQLFGRSWDKLYHVLVSPEFESHPEFFYKPKQARFIKCRLANGTVQEISTEKAKIEIMELPFIKFSGKIQLHGKNFKELIQETQSEIDLVLTQPEIILYIKDRKIEIAGVSFTMSPILITLYATFLQQKILCPKDALCGSCTDCYVSLGQITEEPFAKEFAKFYSKTYNPLNIAEEEIIEYVKKKLNLYTLRTYISKINREISKALNDEATPCKIKSVRKYGATIYGIAVDKTKIKIN</sequence>
<dbReference type="NCBIfam" id="TIGR02584">
    <property type="entry name" value="cas_NE0113"/>
    <property type="match status" value="1"/>
</dbReference>
<evidence type="ECO:0000259" key="1">
    <source>
        <dbReference type="Pfam" id="PF09623"/>
    </source>
</evidence>
<dbReference type="Pfam" id="PF09623">
    <property type="entry name" value="Cas_NE0113"/>
    <property type="match status" value="1"/>
</dbReference>
<dbReference type="AlphaFoldDB" id="A0A2J6WKK9"/>
<dbReference type="InterPro" id="IPR019092">
    <property type="entry name" value="SSO2081-like_dom"/>
</dbReference>
<protein>
    <submittedName>
        <fullName evidence="2">TIGR02584 family CRISPR-associated protein</fullName>
    </submittedName>
</protein>
<proteinExistence type="predicted"/>
<comment type="caution">
    <text evidence="2">The sequence shown here is derived from an EMBL/GenBank/DDBJ whole genome shotgun (WGS) entry which is preliminary data.</text>
</comment>
<dbReference type="EMBL" id="PNIO01000036">
    <property type="protein sequence ID" value="PMP70903.1"/>
    <property type="molecule type" value="Genomic_DNA"/>
</dbReference>
<name>A0A2J6WKK9_9BACT</name>
<reference evidence="2 3" key="1">
    <citation type="submission" date="2018-01" db="EMBL/GenBank/DDBJ databases">
        <title>Metagenomic assembled genomes from two thermal pools in the Uzon Caldera, Kamchatka, Russia.</title>
        <authorList>
            <person name="Wilkins L."/>
            <person name="Ettinger C."/>
        </authorList>
    </citation>
    <scope>NUCLEOTIDE SEQUENCE [LARGE SCALE GENOMIC DNA]</scope>
    <source>
        <strain evidence="2">ZAV-04</strain>
    </source>
</reference>
<feature type="domain" description="CRISPR system ring nuclease SSO2081-like" evidence="1">
    <location>
        <begin position="16"/>
        <end position="209"/>
    </location>
</feature>
<dbReference type="Proteomes" id="UP000242288">
    <property type="component" value="Unassembled WGS sequence"/>
</dbReference>
<dbReference type="InterPro" id="IPR013413">
    <property type="entry name" value="CRISPR-assoc_prot_NE0113"/>
</dbReference>
<evidence type="ECO:0000313" key="2">
    <source>
        <dbReference type="EMBL" id="PMP70903.1"/>
    </source>
</evidence>
<dbReference type="CDD" id="cd09741">
    <property type="entry name" value="Csx1_III-U"/>
    <property type="match status" value="1"/>
</dbReference>
<gene>
    <name evidence="2" type="ORF">C0186_04605</name>
</gene>
<accession>A0A2J6WKK9</accession>
<evidence type="ECO:0000313" key="3">
    <source>
        <dbReference type="Proteomes" id="UP000242288"/>
    </source>
</evidence>